<accession>A0A1I4Q482</accession>
<evidence type="ECO:0000259" key="2">
    <source>
        <dbReference type="Pfam" id="PF13229"/>
    </source>
</evidence>
<dbReference type="InterPro" id="IPR012334">
    <property type="entry name" value="Pectin_lyas_fold"/>
</dbReference>
<dbReference type="InterPro" id="IPR039448">
    <property type="entry name" value="Beta_helix"/>
</dbReference>
<dbReference type="NCBIfam" id="TIGR03808">
    <property type="entry name" value="RR_plus_rpt_1"/>
    <property type="match status" value="1"/>
</dbReference>
<dbReference type="Proteomes" id="UP000233491">
    <property type="component" value="Unassembled WGS sequence"/>
</dbReference>
<evidence type="ECO:0000313" key="4">
    <source>
        <dbReference type="Proteomes" id="UP000233491"/>
    </source>
</evidence>
<dbReference type="InterPro" id="IPR006626">
    <property type="entry name" value="PbH1"/>
</dbReference>
<organism evidence="3 4">
    <name type="scientific">Pleomorphomonas diazotrophica</name>
    <dbReference type="NCBI Taxonomy" id="1166257"/>
    <lineage>
        <taxon>Bacteria</taxon>
        <taxon>Pseudomonadati</taxon>
        <taxon>Pseudomonadota</taxon>
        <taxon>Alphaproteobacteria</taxon>
        <taxon>Hyphomicrobiales</taxon>
        <taxon>Pleomorphomonadaceae</taxon>
        <taxon>Pleomorphomonas</taxon>
    </lineage>
</organism>
<feature type="domain" description="Right handed beta helix" evidence="2">
    <location>
        <begin position="146"/>
        <end position="283"/>
    </location>
</feature>
<dbReference type="InterPro" id="IPR011050">
    <property type="entry name" value="Pectin_lyase_fold/virulence"/>
</dbReference>
<evidence type="ECO:0000313" key="3">
    <source>
        <dbReference type="EMBL" id="PKR90959.1"/>
    </source>
</evidence>
<feature type="chain" id="PRO_5015065619" evidence="1">
    <location>
        <begin position="21"/>
        <end position="419"/>
    </location>
</feature>
<sequence>MNRRAFLFGTITSLALPAVARSGTLGLTELRGSLTVPETPPVIRRKGDRSVELQAAINRAAAAGRPLYIPAGRYEVSNIRLPDRTRLVGVPGETRLVYSGGGRFLYSEDARRLSLEGLTLDGANRALTDEDDGLLSLAFAEEIDLSRLLVLGSAGHGIALTRSGGNLLDCRISGATGAGVMSTEGRALTIAGNAVSNCKAGGIHLRRWTAGDDGSTVRDNSIDGVGRAGIRLSSAGSVRVSGNDLRALEGLAIVADATSPGASISNNSIDGAMLGIALFGGGDDRLSLVEGNIIRNLVDGRDAGVIGGRAGGVGIHVETHGSVTGNVVEAAPHLGLSLGWGATLGSVVASGNVIRRAGAGIGVSVLASEQATVITGNLLVDVPGGAVRGMRFAEFATGDLTRVGAAAWPGLTVGENRVA</sequence>
<evidence type="ECO:0000256" key="1">
    <source>
        <dbReference type="SAM" id="SignalP"/>
    </source>
</evidence>
<proteinExistence type="predicted"/>
<dbReference type="OrthoDB" id="9788772at2"/>
<feature type="signal peptide" evidence="1">
    <location>
        <begin position="1"/>
        <end position="20"/>
    </location>
</feature>
<keyword evidence="4" id="KW-1185">Reference proteome</keyword>
<keyword evidence="1" id="KW-0732">Signal</keyword>
<name>A0A1I4Q482_9HYPH</name>
<gene>
    <name evidence="3" type="ORF">CXZ10_06350</name>
</gene>
<dbReference type="Gene3D" id="2.160.20.10">
    <property type="entry name" value="Single-stranded right-handed beta-helix, Pectin lyase-like"/>
    <property type="match status" value="1"/>
</dbReference>
<dbReference type="EMBL" id="PJNW01000002">
    <property type="protein sequence ID" value="PKR90959.1"/>
    <property type="molecule type" value="Genomic_DNA"/>
</dbReference>
<comment type="caution">
    <text evidence="3">The sequence shown here is derived from an EMBL/GenBank/DDBJ whole genome shotgun (WGS) entry which is preliminary data.</text>
</comment>
<dbReference type="SUPFAM" id="SSF51126">
    <property type="entry name" value="Pectin lyase-like"/>
    <property type="match status" value="1"/>
</dbReference>
<protein>
    <submittedName>
        <fullName evidence="3">TIGR03808 family TAT-translocated repetitive protein</fullName>
    </submittedName>
</protein>
<reference evidence="3 4" key="1">
    <citation type="submission" date="2017-12" db="EMBL/GenBank/DDBJ databases">
        <title>Anaerobic carbon monoxide metabolism by Pleomorphomonas carboxyditropha sp. nov., a new mesophilic hydrogenogenic carboxidotroph.</title>
        <authorList>
            <person name="Esquivel-Elizondo S."/>
            <person name="Krajmalnik-Brown R."/>
        </authorList>
    </citation>
    <scope>NUCLEOTIDE SEQUENCE [LARGE SCALE GENOMIC DNA]</scope>
    <source>
        <strain evidence="3 4">R5-392</strain>
    </source>
</reference>
<dbReference type="InterPro" id="IPR022388">
    <property type="entry name" value="CHP03808"/>
</dbReference>
<dbReference type="RefSeq" id="WP_101288222.1">
    <property type="nucleotide sequence ID" value="NZ_FOUQ01000001.1"/>
</dbReference>
<dbReference type="AlphaFoldDB" id="A0A1I4Q482"/>
<dbReference type="Pfam" id="PF13229">
    <property type="entry name" value="Beta_helix"/>
    <property type="match status" value="1"/>
</dbReference>
<dbReference type="SMART" id="SM00710">
    <property type="entry name" value="PbH1"/>
    <property type="match status" value="6"/>
</dbReference>